<feature type="compositionally biased region" description="Basic and acidic residues" evidence="1">
    <location>
        <begin position="1"/>
        <end position="10"/>
    </location>
</feature>
<dbReference type="Proteomes" id="UP000482960">
    <property type="component" value="Unassembled WGS sequence"/>
</dbReference>
<gene>
    <name evidence="2" type="ORF">Prum_052770</name>
</gene>
<keyword evidence="3" id="KW-1185">Reference proteome</keyword>
<comment type="caution">
    <text evidence="2">The sequence shown here is derived from an EMBL/GenBank/DDBJ whole genome shotgun (WGS) entry which is preliminary data.</text>
</comment>
<feature type="region of interest" description="Disordered" evidence="1">
    <location>
        <begin position="74"/>
        <end position="98"/>
    </location>
</feature>
<protein>
    <submittedName>
        <fullName evidence="2">Uncharacterized protein</fullName>
    </submittedName>
</protein>
<dbReference type="AlphaFoldDB" id="A0A6V8LG69"/>
<evidence type="ECO:0000313" key="3">
    <source>
        <dbReference type="Proteomes" id="UP000482960"/>
    </source>
</evidence>
<dbReference type="EMBL" id="BLPG01000001">
    <property type="protein sequence ID" value="GFJ91635.1"/>
    <property type="molecule type" value="Genomic_DNA"/>
</dbReference>
<proteinExistence type="predicted"/>
<sequence>MQGDRREVGLRRRTGAVQRTAGDARVHRDGPGAQIAQLERKQVLMVLLVDGQQPGGQQKAVSLVKEHHGTGALKTHTTHVGSGSLRSVPAAPARENFP</sequence>
<accession>A0A6V8LG69</accession>
<organism evidence="2 3">
    <name type="scientific">Phytohabitans rumicis</name>
    <dbReference type="NCBI Taxonomy" id="1076125"/>
    <lineage>
        <taxon>Bacteria</taxon>
        <taxon>Bacillati</taxon>
        <taxon>Actinomycetota</taxon>
        <taxon>Actinomycetes</taxon>
        <taxon>Micromonosporales</taxon>
        <taxon>Micromonosporaceae</taxon>
    </lineage>
</organism>
<evidence type="ECO:0000256" key="1">
    <source>
        <dbReference type="SAM" id="MobiDB-lite"/>
    </source>
</evidence>
<reference evidence="2 3" key="2">
    <citation type="submission" date="2020-03" db="EMBL/GenBank/DDBJ databases">
        <authorList>
            <person name="Ichikawa N."/>
            <person name="Kimura A."/>
            <person name="Kitahashi Y."/>
            <person name="Uohara A."/>
        </authorList>
    </citation>
    <scope>NUCLEOTIDE SEQUENCE [LARGE SCALE GENOMIC DNA]</scope>
    <source>
        <strain evidence="2 3">NBRC 108638</strain>
    </source>
</reference>
<feature type="region of interest" description="Disordered" evidence="1">
    <location>
        <begin position="1"/>
        <end position="28"/>
    </location>
</feature>
<name>A0A6V8LG69_9ACTN</name>
<reference evidence="2 3" key="1">
    <citation type="submission" date="2020-03" db="EMBL/GenBank/DDBJ databases">
        <title>Whole genome shotgun sequence of Phytohabitans rumicis NBRC 108638.</title>
        <authorList>
            <person name="Komaki H."/>
            <person name="Tamura T."/>
        </authorList>
    </citation>
    <scope>NUCLEOTIDE SEQUENCE [LARGE SCALE GENOMIC DNA]</scope>
    <source>
        <strain evidence="2 3">NBRC 108638</strain>
    </source>
</reference>
<evidence type="ECO:0000313" key="2">
    <source>
        <dbReference type="EMBL" id="GFJ91635.1"/>
    </source>
</evidence>